<dbReference type="SMART" id="SM00355">
    <property type="entry name" value="ZnF_C2H2"/>
    <property type="match status" value="2"/>
</dbReference>
<dbReference type="InterPro" id="IPR013083">
    <property type="entry name" value="Znf_RING/FYVE/PHD"/>
</dbReference>
<keyword evidence="5" id="KW-1185">Reference proteome</keyword>
<evidence type="ECO:0000313" key="4">
    <source>
        <dbReference type="EMBL" id="VBB17787.1"/>
    </source>
</evidence>
<keyword evidence="1" id="KW-0479">Metal-binding</keyword>
<dbReference type="Gene3D" id="3.30.40.10">
    <property type="entry name" value="Zinc/RING finger domain, C3HC4 (zinc finger)"/>
    <property type="match status" value="1"/>
</dbReference>
<dbReference type="GO" id="GO:0008270">
    <property type="term" value="F:zinc ion binding"/>
    <property type="evidence" value="ECO:0007669"/>
    <property type="project" value="UniProtKB-KW"/>
</dbReference>
<keyword evidence="1" id="KW-0862">Zinc</keyword>
<feature type="region of interest" description="Disordered" evidence="2">
    <location>
        <begin position="449"/>
        <end position="494"/>
    </location>
</feature>
<protein>
    <recommendedName>
        <fullName evidence="3">C2H2-type domain-containing protein</fullName>
    </recommendedName>
</protein>
<feature type="compositionally biased region" description="Basic and acidic residues" evidence="2">
    <location>
        <begin position="534"/>
        <end position="546"/>
    </location>
</feature>
<accession>A0A5K0U7M6</accession>
<feature type="region of interest" description="Disordered" evidence="2">
    <location>
        <begin position="1"/>
        <end position="41"/>
    </location>
</feature>
<feature type="region of interest" description="Disordered" evidence="2">
    <location>
        <begin position="70"/>
        <end position="110"/>
    </location>
</feature>
<dbReference type="Proteomes" id="UP000594342">
    <property type="component" value="Unassembled WGS sequence"/>
</dbReference>
<proteinExistence type="predicted"/>
<keyword evidence="1" id="KW-0863">Zinc-finger</keyword>
<feature type="compositionally biased region" description="Acidic residues" evidence="2">
    <location>
        <begin position="255"/>
        <end position="267"/>
    </location>
</feature>
<organism evidence="4 5">
    <name type="scientific">Yasminevirus sp. GU-2018</name>
    <dbReference type="NCBI Taxonomy" id="2420051"/>
    <lineage>
        <taxon>Viruses</taxon>
        <taxon>Varidnaviria</taxon>
        <taxon>Bamfordvirae</taxon>
        <taxon>Nucleocytoviricota</taxon>
        <taxon>Megaviricetes</taxon>
        <taxon>Imitervirales</taxon>
        <taxon>Mimiviridae</taxon>
        <taxon>Klosneuvirinae</taxon>
        <taxon>Yasminevirus</taxon>
        <taxon>Yasminevirus saudimassiliense</taxon>
    </lineage>
</organism>
<dbReference type="Gene3D" id="3.30.160.60">
    <property type="entry name" value="Classic Zinc Finger"/>
    <property type="match status" value="1"/>
</dbReference>
<sequence length="705" mass="80232">MDLQLPNDLTEGKLSITDEKALPELDTQNNTSITSDTTSDVSQNISTDHLADAKIDDHTVSQADVVIDVNENSIDNNQQDSRPRVRRDSSENERIEQEHSNSYVPQAEVEDDSAVDMNENNDIDDDQNRRGGVSADNEIEALMVCEVISAGIIQNYHEIGAYVCTLAHCNVNIPVNISDTHTDQGDTVDVMALENRRTMEIARQVMFHVEGHYRSAGMEGLGIYTCRFCGAEFYSSENRHTHITEVHPDSLNSDNNEEDEDNESDYDDDYDYPFRCPVCERGYNNQIGLGTHFMLRHNNYQDLHVLDNIVRRDGFPGFELLVKIGMIKFINDSAKIECDVCPVCCIQYTGVSRGKTDDHLHSQKEIHDMTRSTPKHVFSKFTDDMKILYLKSLDTVHRYPVKLVCCRADFCTECLRDHVNSRLGEPECPFCRKSHTRRDLRFVIYDDRPKSKINSDPNPYPLLRTKRVREEKTNTNPTESGAEANAEPRADDGTVDIADIAEVDEEEIVLDPSATANDDHPDSDESSSSSSGDDVDRRKRNMSREDHEEDHEKEDDVTDTEFKSDSSSVADSSDTRDEYENEMYRINTMIAEYTSLEQAPEQTLDQTQEFLQEQKKEKKDDAHNDTHEAINIVDKDEFVIPLEKYVENLEEGRKPEALASTVIDDTQLERIVEETAKERDVNHGIVLGTPSDINYQPNKITDRCC</sequence>
<feature type="domain" description="C2H2-type" evidence="3">
    <location>
        <begin position="224"/>
        <end position="247"/>
    </location>
</feature>
<reference evidence="4 5" key="1">
    <citation type="submission" date="2018-10" db="EMBL/GenBank/DDBJ databases">
        <authorList>
            <consortium name="IHU Genomes"/>
        </authorList>
    </citation>
    <scope>NUCLEOTIDE SEQUENCE [LARGE SCALE GENOMIC DNA]</scope>
    <source>
        <strain evidence="4 5">A1</strain>
    </source>
</reference>
<dbReference type="EMBL" id="UPSH01000001">
    <property type="protein sequence ID" value="VBB17787.1"/>
    <property type="molecule type" value="Genomic_DNA"/>
</dbReference>
<feature type="compositionally biased region" description="Acidic residues" evidence="2">
    <location>
        <begin position="547"/>
        <end position="559"/>
    </location>
</feature>
<dbReference type="PROSITE" id="PS50157">
    <property type="entry name" value="ZINC_FINGER_C2H2_2"/>
    <property type="match status" value="1"/>
</dbReference>
<evidence type="ECO:0000256" key="2">
    <source>
        <dbReference type="SAM" id="MobiDB-lite"/>
    </source>
</evidence>
<feature type="region of interest" description="Disordered" evidence="2">
    <location>
        <begin position="245"/>
        <end position="267"/>
    </location>
</feature>
<evidence type="ECO:0000256" key="1">
    <source>
        <dbReference type="PROSITE-ProRule" id="PRU00042"/>
    </source>
</evidence>
<dbReference type="PROSITE" id="PS00028">
    <property type="entry name" value="ZINC_FINGER_C2H2_1"/>
    <property type="match status" value="2"/>
</dbReference>
<name>A0A5K0U7M6_9VIRU</name>
<feature type="compositionally biased region" description="Low complexity" evidence="2">
    <location>
        <begin position="26"/>
        <end position="40"/>
    </location>
</feature>
<dbReference type="SUPFAM" id="SSF57850">
    <property type="entry name" value="RING/U-box"/>
    <property type="match status" value="1"/>
</dbReference>
<feature type="region of interest" description="Disordered" evidence="2">
    <location>
        <begin position="512"/>
        <end position="578"/>
    </location>
</feature>
<evidence type="ECO:0000259" key="3">
    <source>
        <dbReference type="PROSITE" id="PS50157"/>
    </source>
</evidence>
<comment type="caution">
    <text evidence="4">The sequence shown here is derived from an EMBL/GenBank/DDBJ whole genome shotgun (WGS) entry which is preliminary data.</text>
</comment>
<gene>
    <name evidence="4" type="ORF">YASMINEVIRUS_250</name>
</gene>
<feature type="compositionally biased region" description="Basic and acidic residues" evidence="2">
    <location>
        <begin position="81"/>
        <end position="99"/>
    </location>
</feature>
<evidence type="ECO:0000313" key="5">
    <source>
        <dbReference type="Proteomes" id="UP000594342"/>
    </source>
</evidence>
<dbReference type="InterPro" id="IPR013087">
    <property type="entry name" value="Znf_C2H2_type"/>
</dbReference>
<feature type="compositionally biased region" description="Polar residues" evidence="2">
    <location>
        <begin position="70"/>
        <end position="80"/>
    </location>
</feature>